<dbReference type="PROSITE" id="PS50995">
    <property type="entry name" value="HTH_MARR_2"/>
    <property type="match status" value="1"/>
</dbReference>
<dbReference type="InterPro" id="IPR000835">
    <property type="entry name" value="HTH_MarR-typ"/>
</dbReference>
<accession>A0A845A5N4</accession>
<reference evidence="2 3" key="1">
    <citation type="submission" date="2019-12" db="EMBL/GenBank/DDBJ databases">
        <title>Genomic-based taxomic classification of the family Erythrobacteraceae.</title>
        <authorList>
            <person name="Xu L."/>
        </authorList>
    </citation>
    <scope>NUCLEOTIDE SEQUENCE [LARGE SCALE GENOMIC DNA]</scope>
    <source>
        <strain evidence="2 3">DSM 18604</strain>
    </source>
</reference>
<feature type="domain" description="HTH marR-type" evidence="1">
    <location>
        <begin position="170"/>
        <end position="306"/>
    </location>
</feature>
<dbReference type="GO" id="GO:0006950">
    <property type="term" value="P:response to stress"/>
    <property type="evidence" value="ECO:0007669"/>
    <property type="project" value="TreeGrafter"/>
</dbReference>
<dbReference type="Gene3D" id="1.10.10.10">
    <property type="entry name" value="Winged helix-like DNA-binding domain superfamily/Winged helix DNA-binding domain"/>
    <property type="match status" value="2"/>
</dbReference>
<dbReference type="SMART" id="SM00347">
    <property type="entry name" value="HTH_MARR"/>
    <property type="match status" value="2"/>
</dbReference>
<evidence type="ECO:0000313" key="3">
    <source>
        <dbReference type="Proteomes" id="UP000460561"/>
    </source>
</evidence>
<dbReference type="SUPFAM" id="SSF46785">
    <property type="entry name" value="Winged helix' DNA-binding domain"/>
    <property type="match status" value="2"/>
</dbReference>
<evidence type="ECO:0000259" key="1">
    <source>
        <dbReference type="PROSITE" id="PS50995"/>
    </source>
</evidence>
<dbReference type="AlphaFoldDB" id="A0A845A5N4"/>
<dbReference type="InterPro" id="IPR036388">
    <property type="entry name" value="WH-like_DNA-bd_sf"/>
</dbReference>
<dbReference type="Proteomes" id="UP000460561">
    <property type="component" value="Unassembled WGS sequence"/>
</dbReference>
<sequence length="324" mass="36615">MKTADPTPTVRHFNSDSELMRHFLAKPGFLAARIDQICTVLFADLCDCVTLSQAELILLIDRFGPMSQIQLARSAGNDKSTTAYIVSNLEKAGRMIRKPSSTDRRVSLVHLSDDMSAEVGQLRSGFETLQQKLQEAAPDTYQQFLTILIKLGCDSETAAPLWLCDAKCTSTDLTVATSFLSRRLLQSLQAECVVRTKGLGITLRQFSLLFLLRHRASVTQGTFSRLFGLDPSTCAVIMNGLEKRGMIAWERSPSDKRERVYTITPLGLKTFPEYYRHVLEAQAFIMRHHSEEELDLVIETLRQMVRRYNSRLRYPGFVSELLEA</sequence>
<gene>
    <name evidence="2" type="ORF">GRI39_06250</name>
</gene>
<evidence type="ECO:0000313" key="2">
    <source>
        <dbReference type="EMBL" id="MXP25642.1"/>
    </source>
</evidence>
<dbReference type="PANTHER" id="PTHR33164:SF43">
    <property type="entry name" value="HTH-TYPE TRANSCRIPTIONAL REPRESSOR YETL"/>
    <property type="match status" value="1"/>
</dbReference>
<comment type="caution">
    <text evidence="2">The sequence shown here is derived from an EMBL/GenBank/DDBJ whole genome shotgun (WGS) entry which is preliminary data.</text>
</comment>
<keyword evidence="3" id="KW-1185">Reference proteome</keyword>
<dbReference type="GO" id="GO:0003700">
    <property type="term" value="F:DNA-binding transcription factor activity"/>
    <property type="evidence" value="ECO:0007669"/>
    <property type="project" value="InterPro"/>
</dbReference>
<dbReference type="Pfam" id="PF01047">
    <property type="entry name" value="MarR"/>
    <property type="match status" value="2"/>
</dbReference>
<dbReference type="InterPro" id="IPR039422">
    <property type="entry name" value="MarR/SlyA-like"/>
</dbReference>
<name>A0A845A5N4_9SPHN</name>
<dbReference type="RefSeq" id="WP_160738852.1">
    <property type="nucleotide sequence ID" value="NZ_WTYQ01000002.1"/>
</dbReference>
<dbReference type="EMBL" id="WTYQ01000002">
    <property type="protein sequence ID" value="MXP25642.1"/>
    <property type="molecule type" value="Genomic_DNA"/>
</dbReference>
<dbReference type="OrthoDB" id="6195716at2"/>
<protein>
    <submittedName>
        <fullName evidence="2">MarR family transcriptional regulator</fullName>
    </submittedName>
</protein>
<proteinExistence type="predicted"/>
<organism evidence="2 3">
    <name type="scientific">Altericroceibacterium indicum</name>
    <dbReference type="NCBI Taxonomy" id="374177"/>
    <lineage>
        <taxon>Bacteria</taxon>
        <taxon>Pseudomonadati</taxon>
        <taxon>Pseudomonadota</taxon>
        <taxon>Alphaproteobacteria</taxon>
        <taxon>Sphingomonadales</taxon>
        <taxon>Erythrobacteraceae</taxon>
        <taxon>Altericroceibacterium</taxon>
    </lineage>
</organism>
<dbReference type="PANTHER" id="PTHR33164">
    <property type="entry name" value="TRANSCRIPTIONAL REGULATOR, MARR FAMILY"/>
    <property type="match status" value="1"/>
</dbReference>
<dbReference type="InterPro" id="IPR036390">
    <property type="entry name" value="WH_DNA-bd_sf"/>
</dbReference>